<accession>A0ABP8MSV8</accession>
<gene>
    <name evidence="2" type="ORF">GCM10023156_25580</name>
</gene>
<dbReference type="EMBL" id="BAABGA010000031">
    <property type="protein sequence ID" value="GAA4453916.1"/>
    <property type="molecule type" value="Genomic_DNA"/>
</dbReference>
<reference evidence="3" key="1">
    <citation type="journal article" date="2019" name="Int. J. Syst. Evol. Microbiol.">
        <title>The Global Catalogue of Microorganisms (GCM) 10K type strain sequencing project: providing services to taxonomists for standard genome sequencing and annotation.</title>
        <authorList>
            <consortium name="The Broad Institute Genomics Platform"/>
            <consortium name="The Broad Institute Genome Sequencing Center for Infectious Disease"/>
            <person name="Wu L."/>
            <person name="Ma J."/>
        </authorList>
    </citation>
    <scope>NUCLEOTIDE SEQUENCE [LARGE SCALE GENOMIC DNA]</scope>
    <source>
        <strain evidence="3">JCM 17759</strain>
    </source>
</reference>
<evidence type="ECO:0000256" key="1">
    <source>
        <dbReference type="SAM" id="MobiDB-lite"/>
    </source>
</evidence>
<evidence type="ECO:0000313" key="2">
    <source>
        <dbReference type="EMBL" id="GAA4453916.1"/>
    </source>
</evidence>
<protein>
    <submittedName>
        <fullName evidence="2">Uncharacterized protein</fullName>
    </submittedName>
</protein>
<evidence type="ECO:0000313" key="3">
    <source>
        <dbReference type="Proteomes" id="UP001500840"/>
    </source>
</evidence>
<comment type="caution">
    <text evidence="2">The sequence shown here is derived from an EMBL/GenBank/DDBJ whole genome shotgun (WGS) entry which is preliminary data.</text>
</comment>
<sequence length="86" mass="9817">MLEYEIERWDNERWENEGGNCLHTASDIAKPSVYQHRQGSSMNVAANGHHSLAVSHPQRCHDDRSNDPQSCHRVASQRSVRFATTD</sequence>
<feature type="compositionally biased region" description="Polar residues" evidence="1">
    <location>
        <begin position="76"/>
        <end position="86"/>
    </location>
</feature>
<organism evidence="2 3">
    <name type="scientific">Novipirellula rosea</name>
    <dbReference type="NCBI Taxonomy" id="1031540"/>
    <lineage>
        <taxon>Bacteria</taxon>
        <taxon>Pseudomonadati</taxon>
        <taxon>Planctomycetota</taxon>
        <taxon>Planctomycetia</taxon>
        <taxon>Pirellulales</taxon>
        <taxon>Pirellulaceae</taxon>
        <taxon>Novipirellula</taxon>
    </lineage>
</organism>
<dbReference type="Proteomes" id="UP001500840">
    <property type="component" value="Unassembled WGS sequence"/>
</dbReference>
<feature type="region of interest" description="Disordered" evidence="1">
    <location>
        <begin position="53"/>
        <end position="86"/>
    </location>
</feature>
<keyword evidence="3" id="KW-1185">Reference proteome</keyword>
<name>A0ABP8MSV8_9BACT</name>
<proteinExistence type="predicted"/>